<dbReference type="CDD" id="cd10170">
    <property type="entry name" value="ASKHA_NBD_HSP70"/>
    <property type="match status" value="1"/>
</dbReference>
<dbReference type="GeneID" id="6077143"/>
<sequence>MRKARCRRKRALSIIRPQDPERHRLNAIGLRYTLDIPKIYQWAIQPRTALLRFDIVWEIQPCAEKTLDKSQKIGRLDERKIYAQNGGLRSKTYGEVDHATGLSGPSPDNYRRQAPIRFALPFALSKSVLYRMRCAVLSFAMMSNIFHHRRLQALLDVATSHFHGSIFVTVHARLFLSGSPFIGDLDDIVRCFDSTTKLRFRSEHEPEYIKFGSTKENDPDLGIRFGQLKLAGYDICTFFKPSVECIVNAILDQRKSAKGRISHVVLVGGFAASNWLSSEVQRSLKPFRLNIFRPDNRVNKAVSDGAVSFHLNSIVRSRICKVAYGLGVAPCYDSTNPEHLKRSSSMFQTLSGVYRIPKGFSNILPAKTAVSEKTEFRCGCTHASETKLTEFHSYILCYRGELPDPEWLDVDADMYKCVCDITVDVSRMKQPPLPRVDGTGGKYYRVDYDVILLFGLTELQAQVAWEEDGVEKRAHTTISDPIPPLGDQPKLTRSQPRYAPTTAPQPCKSLLYHCSPITRRWESSQLAQEGPHVYGITAGYQEQPAALQDRIMNDFAGRISQLERALRRVTFRPCTCVVRPNHDGGRVGDNARGQDDNAGKEAHRSGDLAPRASALSVWQTIVLSAFSMDEPPSSLLKSRIPRKTIIVDPNLFTDDEESEIDNFRCPLQRGIIYYHRDGPIFEHNIHFSGKHEPRIIVPRHPSRRVAEISFAPIKGNRILLFAKYLGRTTSQTYLHLSIHEIRSDNRVGRAAWSFNGSADGHSNIFHLKLIKSTENPLGITFGVRFIDHWKLYDISTTETDASHTFPLIESGRIDHDLKLNSKSKHDSLVILSPDRHILLNAAEKERVKETIDIHYSDSTGDTNNLNFSFVSRMSIPIPMDPKTFPIIQAPVLAFSADGSKFAMAMARSRVSVWEIRSKVPLKTFMDVPKSEYDDRPARHLQFSSGKLGKEVLVFVEVF</sequence>
<dbReference type="InterPro" id="IPR043129">
    <property type="entry name" value="ATPase_NBD"/>
</dbReference>
<feature type="region of interest" description="Disordered" evidence="1">
    <location>
        <begin position="475"/>
        <end position="502"/>
    </location>
</feature>
<reference evidence="2 3" key="1">
    <citation type="journal article" date="2008" name="Nature">
        <title>The genome of Laccaria bicolor provides insights into mycorrhizal symbiosis.</title>
        <authorList>
            <person name="Martin F."/>
            <person name="Aerts A."/>
            <person name="Ahren D."/>
            <person name="Brun A."/>
            <person name="Danchin E.G.J."/>
            <person name="Duchaussoy F."/>
            <person name="Gibon J."/>
            <person name="Kohler A."/>
            <person name="Lindquist E."/>
            <person name="Pereda V."/>
            <person name="Salamov A."/>
            <person name="Shapiro H.J."/>
            <person name="Wuyts J."/>
            <person name="Blaudez D."/>
            <person name="Buee M."/>
            <person name="Brokstein P."/>
            <person name="Canbaeck B."/>
            <person name="Cohen D."/>
            <person name="Courty P.E."/>
            <person name="Coutinho P.M."/>
            <person name="Delaruelle C."/>
            <person name="Detter J.C."/>
            <person name="Deveau A."/>
            <person name="DiFazio S."/>
            <person name="Duplessis S."/>
            <person name="Fraissinet-Tachet L."/>
            <person name="Lucic E."/>
            <person name="Frey-Klett P."/>
            <person name="Fourrey C."/>
            <person name="Feussner I."/>
            <person name="Gay G."/>
            <person name="Grimwood J."/>
            <person name="Hoegger P.J."/>
            <person name="Jain P."/>
            <person name="Kilaru S."/>
            <person name="Labbe J."/>
            <person name="Lin Y.C."/>
            <person name="Legue V."/>
            <person name="Le Tacon F."/>
            <person name="Marmeisse R."/>
            <person name="Melayah D."/>
            <person name="Montanini B."/>
            <person name="Muratet M."/>
            <person name="Nehls U."/>
            <person name="Niculita-Hirzel H."/>
            <person name="Oudot-Le Secq M.P."/>
            <person name="Peter M."/>
            <person name="Quesneville H."/>
            <person name="Rajashekar B."/>
            <person name="Reich M."/>
            <person name="Rouhier N."/>
            <person name="Schmutz J."/>
            <person name="Yin T."/>
            <person name="Chalot M."/>
            <person name="Henrissat B."/>
            <person name="Kuees U."/>
            <person name="Lucas S."/>
            <person name="Van de Peer Y."/>
            <person name="Podila G.K."/>
            <person name="Polle A."/>
            <person name="Pukkila P.J."/>
            <person name="Richardson P.M."/>
            <person name="Rouze P."/>
            <person name="Sanders I.R."/>
            <person name="Stajich J.E."/>
            <person name="Tunlid A."/>
            <person name="Tuskan G."/>
            <person name="Grigoriev I.V."/>
        </authorList>
    </citation>
    <scope>NUCLEOTIDE SEQUENCE [LARGE SCALE GENOMIC DNA]</scope>
    <source>
        <strain evidence="3">S238N-H82 / ATCC MYA-4686</strain>
    </source>
</reference>
<protein>
    <submittedName>
        <fullName evidence="2">Predicted protein</fullName>
    </submittedName>
</protein>
<dbReference type="PANTHER" id="PTHR14187">
    <property type="entry name" value="ALPHA KINASE/ELONGATION FACTOR 2 KINASE"/>
    <property type="match status" value="1"/>
</dbReference>
<evidence type="ECO:0000313" key="3">
    <source>
        <dbReference type="Proteomes" id="UP000001194"/>
    </source>
</evidence>
<keyword evidence="3" id="KW-1185">Reference proteome</keyword>
<organism evidence="3">
    <name type="scientific">Laccaria bicolor (strain S238N-H82 / ATCC MYA-4686)</name>
    <name type="common">Bicoloured deceiver</name>
    <name type="synonym">Laccaria laccata var. bicolor</name>
    <dbReference type="NCBI Taxonomy" id="486041"/>
    <lineage>
        <taxon>Eukaryota</taxon>
        <taxon>Fungi</taxon>
        <taxon>Dikarya</taxon>
        <taxon>Basidiomycota</taxon>
        <taxon>Agaricomycotina</taxon>
        <taxon>Agaricomycetes</taxon>
        <taxon>Agaricomycetidae</taxon>
        <taxon>Agaricales</taxon>
        <taxon>Agaricineae</taxon>
        <taxon>Hydnangiaceae</taxon>
        <taxon>Laccaria</taxon>
    </lineage>
</organism>
<name>B0DCB8_LACBS</name>
<accession>B0DCB8</accession>
<evidence type="ECO:0000313" key="2">
    <source>
        <dbReference type="EMBL" id="EDR07871.1"/>
    </source>
</evidence>
<proteinExistence type="predicted"/>
<dbReference type="InParanoid" id="B0DCB8"/>
<gene>
    <name evidence="2" type="ORF">LACBIDRAFT_294478</name>
</gene>
<dbReference type="HOGENOM" id="CLU_013256_0_0_1"/>
<dbReference type="PANTHER" id="PTHR14187:SF5">
    <property type="entry name" value="HEAT SHOCK 70 KDA PROTEIN 12A"/>
    <property type="match status" value="1"/>
</dbReference>
<dbReference type="SUPFAM" id="SSF53067">
    <property type="entry name" value="Actin-like ATPase domain"/>
    <property type="match status" value="1"/>
</dbReference>
<dbReference type="STRING" id="486041.B0DCB8"/>
<dbReference type="RefSeq" id="XP_001881660.1">
    <property type="nucleotide sequence ID" value="XM_001881625.1"/>
</dbReference>
<evidence type="ECO:0000256" key="1">
    <source>
        <dbReference type="SAM" id="MobiDB-lite"/>
    </source>
</evidence>
<dbReference type="EMBL" id="DS547103">
    <property type="protein sequence ID" value="EDR07871.1"/>
    <property type="molecule type" value="Genomic_DNA"/>
</dbReference>
<dbReference type="OrthoDB" id="3083969at2759"/>
<feature type="region of interest" description="Disordered" evidence="1">
    <location>
        <begin position="582"/>
        <end position="607"/>
    </location>
</feature>
<feature type="compositionally biased region" description="Basic and acidic residues" evidence="1">
    <location>
        <begin position="592"/>
        <end position="606"/>
    </location>
</feature>
<dbReference type="KEGG" id="lbc:LACBIDRAFT_294478"/>
<dbReference type="Proteomes" id="UP000001194">
    <property type="component" value="Unassembled WGS sequence"/>
</dbReference>
<dbReference type="AlphaFoldDB" id="B0DCB8"/>